<accession>A0A5R9PZB7</accession>
<sequence>MKLKLNKKTFKKLNLDKSHLPAQMTPRVGGAGGPLFTHLDEDDWGDSAKCNALCIIQLNPNG</sequence>
<name>A0A5R9PZB7_9GAMM</name>
<reference evidence="1 2" key="1">
    <citation type="submission" date="2018-01" db="EMBL/GenBank/DDBJ databases">
        <title>Co-occurrence of chitin degradation, pigmentation and bioactivity in marine Pseudoalteromonas.</title>
        <authorList>
            <person name="Paulsen S."/>
            <person name="Gram L."/>
            <person name="Machado H."/>
        </authorList>
    </citation>
    <scope>NUCLEOTIDE SEQUENCE [LARGE SCALE GENOMIC DNA]</scope>
    <source>
        <strain evidence="1 2">S3663</strain>
    </source>
</reference>
<dbReference type="Proteomes" id="UP000309186">
    <property type="component" value="Unassembled WGS sequence"/>
</dbReference>
<protein>
    <submittedName>
        <fullName evidence="1">Uncharacterized protein</fullName>
    </submittedName>
</protein>
<dbReference type="AlphaFoldDB" id="A0A5R9PZB7"/>
<gene>
    <name evidence="1" type="ORF">C1E24_15980</name>
</gene>
<dbReference type="RefSeq" id="WP_138483137.1">
    <property type="nucleotide sequence ID" value="NZ_PPSW01000026.1"/>
</dbReference>
<proteinExistence type="predicted"/>
<dbReference type="EMBL" id="PPSW01000026">
    <property type="protein sequence ID" value="TLX46015.1"/>
    <property type="molecule type" value="Genomic_DNA"/>
</dbReference>
<evidence type="ECO:0000313" key="2">
    <source>
        <dbReference type="Proteomes" id="UP000309186"/>
    </source>
</evidence>
<comment type="caution">
    <text evidence="1">The sequence shown here is derived from an EMBL/GenBank/DDBJ whole genome shotgun (WGS) entry which is preliminary data.</text>
</comment>
<evidence type="ECO:0000313" key="1">
    <source>
        <dbReference type="EMBL" id="TLX46015.1"/>
    </source>
</evidence>
<organism evidence="1 2">
    <name type="scientific">Pseudoalteromonas phenolica</name>
    <dbReference type="NCBI Taxonomy" id="161398"/>
    <lineage>
        <taxon>Bacteria</taxon>
        <taxon>Pseudomonadati</taxon>
        <taxon>Pseudomonadota</taxon>
        <taxon>Gammaproteobacteria</taxon>
        <taxon>Alteromonadales</taxon>
        <taxon>Pseudoalteromonadaceae</taxon>
        <taxon>Pseudoalteromonas</taxon>
    </lineage>
</organism>